<dbReference type="InterPro" id="IPR027417">
    <property type="entry name" value="P-loop_NTPase"/>
</dbReference>
<keyword evidence="3" id="KW-1185">Reference proteome</keyword>
<dbReference type="Gene3D" id="1.25.40.10">
    <property type="entry name" value="Tetratricopeptide repeat domain"/>
    <property type="match status" value="2"/>
</dbReference>
<dbReference type="InterPro" id="IPR019734">
    <property type="entry name" value="TPR_rpt"/>
</dbReference>
<proteinExistence type="predicted"/>
<comment type="caution">
    <text evidence="2">The sequence shown here is derived from an EMBL/GenBank/DDBJ whole genome shotgun (WGS) entry which is preliminary data.</text>
</comment>
<dbReference type="InterPro" id="IPR043504">
    <property type="entry name" value="Peptidase_S1_PA_chymotrypsin"/>
</dbReference>
<dbReference type="PANTHER" id="PTHR19959:SF119">
    <property type="entry name" value="FUNGAL LIPASE-LIKE DOMAIN-CONTAINING PROTEIN"/>
    <property type="match status" value="1"/>
</dbReference>
<protein>
    <submittedName>
        <fullName evidence="2">Tetratricopeptide (TPR) repeat protein</fullName>
    </submittedName>
</protein>
<dbReference type="PANTHER" id="PTHR19959">
    <property type="entry name" value="KINESIN LIGHT CHAIN"/>
    <property type="match status" value="1"/>
</dbReference>
<feature type="domain" description="Novel STAND NTPase 5" evidence="1">
    <location>
        <begin position="289"/>
        <end position="389"/>
    </location>
</feature>
<reference evidence="2" key="1">
    <citation type="submission" date="2020-10" db="EMBL/GenBank/DDBJ databases">
        <title>Sequencing the genomes of 1000 actinobacteria strains.</title>
        <authorList>
            <person name="Klenk H.-P."/>
        </authorList>
    </citation>
    <scope>NUCLEOTIDE SEQUENCE</scope>
    <source>
        <strain evidence="2">DSM 46832</strain>
    </source>
</reference>
<dbReference type="SUPFAM" id="SSF48452">
    <property type="entry name" value="TPR-like"/>
    <property type="match status" value="1"/>
</dbReference>
<evidence type="ECO:0000259" key="1">
    <source>
        <dbReference type="Pfam" id="PF25199"/>
    </source>
</evidence>
<gene>
    <name evidence="2" type="ORF">H4W31_000483</name>
</gene>
<dbReference type="InterPro" id="IPR009003">
    <property type="entry name" value="Peptidase_S1_PA"/>
</dbReference>
<dbReference type="SMART" id="SM00028">
    <property type="entry name" value="TPR"/>
    <property type="match status" value="6"/>
</dbReference>
<dbReference type="SUPFAM" id="SSF50494">
    <property type="entry name" value="Trypsin-like serine proteases"/>
    <property type="match status" value="1"/>
</dbReference>
<dbReference type="Pfam" id="PF13424">
    <property type="entry name" value="TPR_12"/>
    <property type="match status" value="1"/>
</dbReference>
<dbReference type="Gene3D" id="3.40.50.300">
    <property type="entry name" value="P-loop containing nucleotide triphosphate hydrolases"/>
    <property type="match status" value="1"/>
</dbReference>
<dbReference type="InterPro" id="IPR057574">
    <property type="entry name" value="nSTAND_NTPase5_dom"/>
</dbReference>
<evidence type="ECO:0000313" key="3">
    <source>
        <dbReference type="Proteomes" id="UP000649753"/>
    </source>
</evidence>
<dbReference type="Pfam" id="PF13365">
    <property type="entry name" value="Trypsin_2"/>
    <property type="match status" value="1"/>
</dbReference>
<dbReference type="SUPFAM" id="SSF52540">
    <property type="entry name" value="P-loop containing nucleoside triphosphate hydrolases"/>
    <property type="match status" value="1"/>
</dbReference>
<dbReference type="Proteomes" id="UP000649753">
    <property type="component" value="Unassembled WGS sequence"/>
</dbReference>
<dbReference type="Pfam" id="PF13374">
    <property type="entry name" value="TPR_10"/>
    <property type="match status" value="2"/>
</dbReference>
<dbReference type="Gene3D" id="2.40.10.10">
    <property type="entry name" value="Trypsin-like serine proteases"/>
    <property type="match status" value="1"/>
</dbReference>
<dbReference type="EMBL" id="JADBEB010000001">
    <property type="protein sequence ID" value="MBE1484845.1"/>
    <property type="molecule type" value="Genomic_DNA"/>
</dbReference>
<dbReference type="RefSeq" id="WP_192765142.1">
    <property type="nucleotide sequence ID" value="NZ_JADBEB010000001.1"/>
</dbReference>
<evidence type="ECO:0000313" key="2">
    <source>
        <dbReference type="EMBL" id="MBE1484845.1"/>
    </source>
</evidence>
<name>A0A927QUQ3_9ACTN</name>
<dbReference type="Pfam" id="PF25199">
    <property type="entry name" value="nSTAND_NTPase5"/>
    <property type="match status" value="1"/>
</dbReference>
<dbReference type="InterPro" id="IPR011990">
    <property type="entry name" value="TPR-like_helical_dom_sf"/>
</dbReference>
<dbReference type="AlphaFoldDB" id="A0A927QUQ3"/>
<organism evidence="2 3">
    <name type="scientific">Plantactinospora soyae</name>
    <dbReference type="NCBI Taxonomy" id="1544732"/>
    <lineage>
        <taxon>Bacteria</taxon>
        <taxon>Bacillati</taxon>
        <taxon>Actinomycetota</taxon>
        <taxon>Actinomycetes</taxon>
        <taxon>Micromonosporales</taxon>
        <taxon>Micromonosporaceae</taxon>
        <taxon>Plantactinospora</taxon>
    </lineage>
</organism>
<accession>A0A927QUQ3</accession>
<sequence>MVVRERICEVYATRDGIDWECGSGTLLSAGVVLTAAHVVFPATARRPAADGAGATGTDDEAADQPAVRVRLLGDRRLWRAEVVWHRKEATVDAALLRITDPGFVDPRGLPPVRWGRLVCDRGGAEVEAVGFPRVRVQPDEARETEHLRGHAQPLGLMKLGRLDVAVESPPKPSLSSKQSPWSGMSGAGLYCNQILVGVVAYDEDGFDSRRVSAVPVTAFLGDPEFRAQLWPGDPDVVPGLEPAELDGLQVLVRVPESPASLLRADAEVVAFHGREELLGRLDEWCGRTEVISAFLLTGPGGQGKTRLARHFAARMRRREWAVVVLNTSSPTPETLDWLRSVSIDLLLVVDYAEGRIRELEALTPVLSGRRPGRRLRVLLLARSDGEWRKPEQAAWDFVATAGSEHLPKLDADPAASRETFGTALSAFARRLSGLPDYQDIPWARYASRIEAPPFPSAPAVLGVQMVALARLLETAQPASERHSGESVEVLLTLHEERYWHRTLAQQGLGLRPGLARIVVATACLVPAADEQAAAAVLARVPELEPARPREVAAWLRSLYPDAAQWWSPLQPDLLAEHLVGAVLRVSHEVLSAVLSGVDTEQGERALTVLTRAAVHQPDLGERIADVVVEHAGALARAAVTVATRTAEPGPLLAALEQLVDVHRDDLDLLLDLHRSIAPSTQLHADLAVRVAERLVELRRGRSSAIGGTGWRAVVGSAARRTASNQLARSLNHLALRLRHASRHEDALSAVEEAVAIQRRLAGRHPRFRQDLAASLNDLSYCLAELGRRDEALVAITDAVRIRRQLAAEPPGDPAELARALNNLSNCLAELGRHDEALAAIEETVSIRRGLPDAEVELARALNNLSVTLGYLDRGPDALAAIDQAEAVFRRLAEERPDEFLPEHAATLSNRAIRLIEVGRPEYALQDSSDAIALYRRLIERSETSRSGLAAALTNRSNCLAEIGRGDEALFDIEGAVNIYRRLDGERPEVFRADFRKALNSHSDRLREVGRTAQADRVDQEIKALDRVGGRRRIG</sequence>